<comment type="function">
    <text evidence="7">Part of the ABC transporter complex XacGHIJK involved in the uptake of xylose and arabinose. Responsible for energy coupling to the transport system.</text>
</comment>
<sequence>MSSSRDSQEISPAEQTQEPAHYIDINGLRKTFSNGTVVAVDDFNLDIEEDEFVVFLGPSGCGKTTTLRCISGLELPDEGEVILNGRDVTFDKPKDRDLAFVFQNITLFPHMTVRENIRFGLDMKTDLSKDEKKRKVEETAELLDIAETLDRQPTALSGGQQQRVSIGRAMVMEPTAFLLDEPFANLDANLRDRMQTEIKRLQRELGKSMIFVTHDQEEAMTLGDKIVIMEDGEIQQVGTPYEIYNQPKNLFIAKFIGSPSTNIFEGTAKINGEEIYIETDDFEVRLPNVRASEFAASNGDMVFLGIRPEYMHVVPKSEGIFNAEIDVKELHGEHDAIYFTVGETPFTVTEPQGQVQDTERVKGVDFDTDKIWLFNEREERIH</sequence>
<comment type="catalytic activity">
    <reaction evidence="5">
        <text>D-xylose(out) + ATP + H2O = D-xylose(in) + ADP + phosphate + H(+)</text>
        <dbReference type="Rhea" id="RHEA:29899"/>
        <dbReference type="ChEBI" id="CHEBI:15377"/>
        <dbReference type="ChEBI" id="CHEBI:15378"/>
        <dbReference type="ChEBI" id="CHEBI:30616"/>
        <dbReference type="ChEBI" id="CHEBI:43474"/>
        <dbReference type="ChEBI" id="CHEBI:53455"/>
        <dbReference type="ChEBI" id="CHEBI:456216"/>
        <dbReference type="EC" id="7.5.2.13"/>
    </reaction>
    <physiologicalReaction direction="left-to-right" evidence="5">
        <dbReference type="Rhea" id="RHEA:29900"/>
    </physiologicalReaction>
</comment>
<dbReference type="GO" id="GO:0022857">
    <property type="term" value="F:transmembrane transporter activity"/>
    <property type="evidence" value="ECO:0007669"/>
    <property type="project" value="UniProtKB-ARBA"/>
</dbReference>
<dbReference type="CDD" id="cd03301">
    <property type="entry name" value="ABC_MalK_N"/>
    <property type="match status" value="1"/>
</dbReference>
<dbReference type="InterPro" id="IPR012340">
    <property type="entry name" value="NA-bd_OB-fold"/>
</dbReference>
<dbReference type="InterPro" id="IPR003593">
    <property type="entry name" value="AAA+_ATPase"/>
</dbReference>
<dbReference type="FunFam" id="3.40.50.300:FF:000042">
    <property type="entry name" value="Maltose/maltodextrin ABC transporter, ATP-binding protein"/>
    <property type="match status" value="1"/>
</dbReference>
<dbReference type="InterPro" id="IPR040582">
    <property type="entry name" value="OB_MalK-like"/>
</dbReference>
<comment type="subcellular location">
    <subcellularLocation>
        <location evidence="1">Cell membrane</location>
        <topology evidence="1">Peripheral membrane protein</topology>
    </subcellularLocation>
</comment>
<dbReference type="AlphaFoldDB" id="A0ABD5QBK6"/>
<evidence type="ECO:0000256" key="6">
    <source>
        <dbReference type="ARBA" id="ARBA00051890"/>
    </source>
</evidence>
<accession>A0ABD5QBK6</accession>
<evidence type="ECO:0000256" key="2">
    <source>
        <dbReference type="ARBA" id="ARBA00022448"/>
    </source>
</evidence>
<comment type="caution">
    <text evidence="12">The sequence shown here is derived from an EMBL/GenBank/DDBJ whole genome shotgun (WGS) entry which is preliminary data.</text>
</comment>
<dbReference type="RefSeq" id="WP_224829112.1">
    <property type="nucleotide sequence ID" value="NZ_JAIVEF010000015.1"/>
</dbReference>
<dbReference type="PANTHER" id="PTHR43875">
    <property type="entry name" value="MALTODEXTRIN IMPORT ATP-BINDING PROTEIN MSMX"/>
    <property type="match status" value="1"/>
</dbReference>
<evidence type="ECO:0000256" key="10">
    <source>
        <dbReference type="ARBA" id="ARBA00066315"/>
    </source>
</evidence>
<dbReference type="GO" id="GO:1902495">
    <property type="term" value="C:transmembrane transporter complex"/>
    <property type="evidence" value="ECO:0007669"/>
    <property type="project" value="UniProtKB-ARBA"/>
</dbReference>
<dbReference type="Gene3D" id="2.40.50.140">
    <property type="entry name" value="Nucleic acid-binding proteins"/>
    <property type="match status" value="1"/>
</dbReference>
<dbReference type="Gene3D" id="3.40.50.300">
    <property type="entry name" value="P-loop containing nucleotide triphosphate hydrolases"/>
    <property type="match status" value="1"/>
</dbReference>
<proteinExistence type="inferred from homology"/>
<keyword evidence="2" id="KW-0813">Transport</keyword>
<dbReference type="Pfam" id="PF17912">
    <property type="entry name" value="OB_MalK"/>
    <property type="match status" value="1"/>
</dbReference>
<evidence type="ECO:0000256" key="8">
    <source>
        <dbReference type="ARBA" id="ARBA00061029"/>
    </source>
</evidence>
<evidence type="ECO:0000313" key="12">
    <source>
        <dbReference type="EMBL" id="MFC4986914.1"/>
    </source>
</evidence>
<evidence type="ECO:0000259" key="11">
    <source>
        <dbReference type="PROSITE" id="PS50893"/>
    </source>
</evidence>
<evidence type="ECO:0000256" key="7">
    <source>
        <dbReference type="ARBA" id="ARBA00053454"/>
    </source>
</evidence>
<evidence type="ECO:0000313" key="13">
    <source>
        <dbReference type="Proteomes" id="UP001595925"/>
    </source>
</evidence>
<keyword evidence="4 12" id="KW-0067">ATP-binding</keyword>
<protein>
    <recommendedName>
        <fullName evidence="10">ABC-type D-xylose/L-arabinose transporter</fullName>
        <ecNumber evidence="10">7.5.2.13</ecNumber>
    </recommendedName>
</protein>
<feature type="domain" description="ABC transporter" evidence="11">
    <location>
        <begin position="23"/>
        <end position="256"/>
    </location>
</feature>
<gene>
    <name evidence="12" type="ORF">ACFPFO_03835</name>
</gene>
<dbReference type="InterPro" id="IPR015855">
    <property type="entry name" value="ABC_transpr_MalK-like"/>
</dbReference>
<dbReference type="InterPro" id="IPR017871">
    <property type="entry name" value="ABC_transporter-like_CS"/>
</dbReference>
<evidence type="ECO:0000256" key="5">
    <source>
        <dbReference type="ARBA" id="ARBA00050355"/>
    </source>
</evidence>
<dbReference type="SUPFAM" id="SSF50331">
    <property type="entry name" value="MOP-like"/>
    <property type="match status" value="1"/>
</dbReference>
<keyword evidence="13" id="KW-1185">Reference proteome</keyword>
<reference evidence="12 13" key="1">
    <citation type="journal article" date="2019" name="Int. J. Syst. Evol. Microbiol.">
        <title>The Global Catalogue of Microorganisms (GCM) 10K type strain sequencing project: providing services to taxonomists for standard genome sequencing and annotation.</title>
        <authorList>
            <consortium name="The Broad Institute Genomics Platform"/>
            <consortium name="The Broad Institute Genome Sequencing Center for Infectious Disease"/>
            <person name="Wu L."/>
            <person name="Ma J."/>
        </authorList>
    </citation>
    <scope>NUCLEOTIDE SEQUENCE [LARGE SCALE GENOMIC DNA]</scope>
    <source>
        <strain evidence="12 13">CGMCC 1.15824</strain>
    </source>
</reference>
<dbReference type="InterPro" id="IPR047641">
    <property type="entry name" value="ABC_transpr_MalK/UgpC-like"/>
</dbReference>
<dbReference type="InterPro" id="IPR008995">
    <property type="entry name" value="Mo/tungstate-bd_C_term_dom"/>
</dbReference>
<comment type="similarity">
    <text evidence="8">Belongs to the ABC transporter superfamily. Carbohydrate uptake transporter-1 (CUT1) (TC 3.A.1.1) family.</text>
</comment>
<dbReference type="Pfam" id="PF00005">
    <property type="entry name" value="ABC_tran"/>
    <property type="match status" value="1"/>
</dbReference>
<comment type="catalytic activity">
    <reaction evidence="6">
        <text>L-arabinose(out) + ATP + H2O = L-arabinose(in) + ADP + phosphate + H(+)</text>
        <dbReference type="Rhea" id="RHEA:30007"/>
        <dbReference type="ChEBI" id="CHEBI:15377"/>
        <dbReference type="ChEBI" id="CHEBI:15378"/>
        <dbReference type="ChEBI" id="CHEBI:17535"/>
        <dbReference type="ChEBI" id="CHEBI:30616"/>
        <dbReference type="ChEBI" id="CHEBI:43474"/>
        <dbReference type="ChEBI" id="CHEBI:456216"/>
        <dbReference type="EC" id="7.5.2.13"/>
    </reaction>
    <physiologicalReaction direction="left-to-right" evidence="6">
        <dbReference type="Rhea" id="RHEA:30008"/>
    </physiologicalReaction>
</comment>
<evidence type="ECO:0000256" key="9">
    <source>
        <dbReference type="ARBA" id="ARBA00065962"/>
    </source>
</evidence>
<dbReference type="SMART" id="SM00382">
    <property type="entry name" value="AAA"/>
    <property type="match status" value="1"/>
</dbReference>
<keyword evidence="3" id="KW-0547">Nucleotide-binding</keyword>
<dbReference type="EMBL" id="JBHSJG010000012">
    <property type="protein sequence ID" value="MFC4986914.1"/>
    <property type="molecule type" value="Genomic_DNA"/>
</dbReference>
<dbReference type="GO" id="GO:0005524">
    <property type="term" value="F:ATP binding"/>
    <property type="evidence" value="ECO:0007669"/>
    <property type="project" value="UniProtKB-KW"/>
</dbReference>
<dbReference type="PANTHER" id="PTHR43875:SF1">
    <property type="entry name" value="OSMOPROTECTIVE COMPOUNDS UPTAKE ATP-BINDING PROTEIN GGTA"/>
    <property type="match status" value="1"/>
</dbReference>
<dbReference type="InterPro" id="IPR027417">
    <property type="entry name" value="P-loop_NTPase"/>
</dbReference>
<dbReference type="InterPro" id="IPR003439">
    <property type="entry name" value="ABC_transporter-like_ATP-bd"/>
</dbReference>
<evidence type="ECO:0000256" key="3">
    <source>
        <dbReference type="ARBA" id="ARBA00022741"/>
    </source>
</evidence>
<dbReference type="EC" id="7.5.2.13" evidence="10"/>
<dbReference type="Proteomes" id="UP001595925">
    <property type="component" value="Unassembled WGS sequence"/>
</dbReference>
<dbReference type="SUPFAM" id="SSF52540">
    <property type="entry name" value="P-loop containing nucleoside triphosphate hydrolases"/>
    <property type="match status" value="1"/>
</dbReference>
<organism evidence="12 13">
    <name type="scientific">Saliphagus infecundisoli</name>
    <dbReference type="NCBI Taxonomy" id="1849069"/>
    <lineage>
        <taxon>Archaea</taxon>
        <taxon>Methanobacteriati</taxon>
        <taxon>Methanobacteriota</taxon>
        <taxon>Stenosarchaea group</taxon>
        <taxon>Halobacteria</taxon>
        <taxon>Halobacteriales</taxon>
        <taxon>Natrialbaceae</taxon>
        <taxon>Saliphagus</taxon>
    </lineage>
</organism>
<dbReference type="PROSITE" id="PS00211">
    <property type="entry name" value="ABC_TRANSPORTER_1"/>
    <property type="match status" value="1"/>
</dbReference>
<evidence type="ECO:0000256" key="1">
    <source>
        <dbReference type="ARBA" id="ARBA00004202"/>
    </source>
</evidence>
<evidence type="ECO:0000256" key="4">
    <source>
        <dbReference type="ARBA" id="ARBA00022840"/>
    </source>
</evidence>
<name>A0ABD5QBK6_9EURY</name>
<dbReference type="Gene3D" id="2.40.50.100">
    <property type="match status" value="1"/>
</dbReference>
<dbReference type="GO" id="GO:0005886">
    <property type="term" value="C:plasma membrane"/>
    <property type="evidence" value="ECO:0007669"/>
    <property type="project" value="UniProtKB-SubCell"/>
</dbReference>
<comment type="subunit">
    <text evidence="9">The complex is composed of two ATP-binding proteins (XacJ and XacK), two transmembrane proteins (XacH and XacI) and a solute-binding protein (XacG).</text>
</comment>
<dbReference type="PROSITE" id="PS50893">
    <property type="entry name" value="ABC_TRANSPORTER_2"/>
    <property type="match status" value="1"/>
</dbReference>